<evidence type="ECO:0000313" key="8">
    <source>
        <dbReference type="EMBL" id="WDE02626.1"/>
    </source>
</evidence>
<dbReference type="Gene3D" id="1.10.510.10">
    <property type="entry name" value="Transferase(Phosphotransferase) domain 1"/>
    <property type="match status" value="1"/>
</dbReference>
<dbReference type="Proteomes" id="UP000032568">
    <property type="component" value="Chromosome pTact"/>
</dbReference>
<dbReference type="Gene3D" id="1.25.40.10">
    <property type="entry name" value="Tetratricopeptide repeat domain"/>
    <property type="match status" value="2"/>
</dbReference>
<keyword evidence="4 6" id="KW-0067">ATP-binding</keyword>
<feature type="repeat" description="TPR" evidence="5">
    <location>
        <begin position="489"/>
        <end position="522"/>
    </location>
</feature>
<gene>
    <name evidence="8" type="ORF">SG35_029930</name>
</gene>
<dbReference type="GO" id="GO:0005524">
    <property type="term" value="F:ATP binding"/>
    <property type="evidence" value="ECO:0007669"/>
    <property type="project" value="UniProtKB-UniRule"/>
</dbReference>
<name>A0AAF0C6T0_9GAMM</name>
<dbReference type="SUPFAM" id="SSF48452">
    <property type="entry name" value="TPR-like"/>
    <property type="match status" value="1"/>
</dbReference>
<dbReference type="GO" id="GO:0004674">
    <property type="term" value="F:protein serine/threonine kinase activity"/>
    <property type="evidence" value="ECO:0007669"/>
    <property type="project" value="UniProtKB-KW"/>
</dbReference>
<feature type="binding site" evidence="6">
    <location>
        <position position="115"/>
    </location>
    <ligand>
        <name>ATP</name>
        <dbReference type="ChEBI" id="CHEBI:30616"/>
    </ligand>
</feature>
<keyword evidence="1" id="KW-0808">Transferase</keyword>
<evidence type="ECO:0000256" key="3">
    <source>
        <dbReference type="ARBA" id="ARBA00022777"/>
    </source>
</evidence>
<dbReference type="SMART" id="SM00220">
    <property type="entry name" value="S_TKc"/>
    <property type="match status" value="1"/>
</dbReference>
<dbReference type="InterPro" id="IPR011009">
    <property type="entry name" value="Kinase-like_dom_sf"/>
</dbReference>
<protein>
    <submittedName>
        <fullName evidence="8">Serine/threonine protein kinase</fullName>
    </submittedName>
</protein>
<sequence>MDSHHWKKIKQHFEQIIELPLEQQIAALDALDEPLLVKSEVKKLLDAEAAQGNQPGLRTLVLKNAHQLLNSQLELAAGDRIGRYLITEVIGEGGMGVVYKACRDDEQFEHQVAIKLSRQKLTYSNVLQQHYEQNILAQLKHPHIAHIYDAGTTADDHAFIVMELIEGVDLITYANENRLSISKRLQLFIKVANTIQYAHQKGIVHRDIKPQNILITQVNGQGEPKIIDFGIAEHFQLSDPGEVKNARSPQAILGTPAYMSPEQLQGDEKADVRSDIYALGLLLCELMTGSQPFAREGLTLDELLRQKQSDTFAFAGSVLAAEALLAVADERRLTAKRFKAQLNHEFEALILKATELDPDLRYASVEAFVGDIERWQNNYPLLAVPGDRRYFFKKYLQRNRWPVAISLSVFLSLVSAAAISSWSLYKESQALQLAENELAKSNAINRFITDILASADPRKGSMNLKVVDLLDRAEEKLDDFNHNEQDIKASLLFTLGRSRSGLGQREKALENLNQAITIKSQYLERSALEMIRLYTELGEVTRHTNPDKALEIFTENLSIAQMHLGPGHTETLSLINNVATRKFVKGRKNKDKTLMASAIKDMKALLALREQVLGLKHPETSHSRNNLATFYQGIGDLQSGLSLYLKNLAIQKEVFGIENYYTLGTMRSIALTYMRTKNFDKAESVLRPCFEGFMKIQAADAYTTLEAGIMLIESLLFSGKTEEAKGYALRMKSAYLDGKLKESNIYMEQVSIDLFAELFGAPVLLQG</sequence>
<keyword evidence="3 8" id="KW-0418">Kinase</keyword>
<proteinExistence type="predicted"/>
<evidence type="ECO:0000259" key="7">
    <source>
        <dbReference type="PROSITE" id="PS50011"/>
    </source>
</evidence>
<dbReference type="CDD" id="cd14014">
    <property type="entry name" value="STKc_PknB_like"/>
    <property type="match status" value="1"/>
</dbReference>
<dbReference type="Pfam" id="PF13424">
    <property type="entry name" value="TPR_12"/>
    <property type="match status" value="1"/>
</dbReference>
<feature type="domain" description="Protein kinase" evidence="7">
    <location>
        <begin position="84"/>
        <end position="382"/>
    </location>
</feature>
<dbReference type="PROSITE" id="PS50011">
    <property type="entry name" value="PROTEIN_KINASE_DOM"/>
    <property type="match status" value="1"/>
</dbReference>
<dbReference type="KEGG" id="tact:SG35_029930"/>
<evidence type="ECO:0000256" key="5">
    <source>
        <dbReference type="PROSITE-ProRule" id="PRU00339"/>
    </source>
</evidence>
<keyword evidence="2 6" id="KW-0547">Nucleotide-binding</keyword>
<evidence type="ECO:0000256" key="1">
    <source>
        <dbReference type="ARBA" id="ARBA00022679"/>
    </source>
</evidence>
<dbReference type="EMBL" id="CP059736">
    <property type="protein sequence ID" value="WDE02626.1"/>
    <property type="molecule type" value="Genomic_DNA"/>
</dbReference>
<keyword evidence="8" id="KW-0723">Serine/threonine-protein kinase</keyword>
<dbReference type="Pfam" id="PF13181">
    <property type="entry name" value="TPR_8"/>
    <property type="match status" value="1"/>
</dbReference>
<dbReference type="RefSeq" id="WP_044835608.1">
    <property type="nucleotide sequence ID" value="NZ_CP059736.1"/>
</dbReference>
<reference evidence="8 9" key="2">
    <citation type="journal article" date="2022" name="Mar. Drugs">
        <title>Bioassay-Guided Fractionation Leads to the Detection of Cholic Acid Generated by the Rare Thalassomonas sp.</title>
        <authorList>
            <person name="Pheiffer F."/>
            <person name="Schneider Y.K."/>
            <person name="Hansen E.H."/>
            <person name="Andersen J.H."/>
            <person name="Isaksson J."/>
            <person name="Busche T."/>
            <person name="R C."/>
            <person name="Kalinowski J."/>
            <person name="Zyl L.V."/>
            <person name="Trindade M."/>
        </authorList>
    </citation>
    <scope>NUCLEOTIDE SEQUENCE [LARGE SCALE GENOMIC DNA]</scope>
    <source>
        <strain evidence="8 9">A5K-106</strain>
    </source>
</reference>
<dbReference type="SUPFAM" id="SSF56112">
    <property type="entry name" value="Protein kinase-like (PK-like)"/>
    <property type="match status" value="1"/>
</dbReference>
<organism evidence="8 9">
    <name type="scientific">Thalassomonas actiniarum</name>
    <dbReference type="NCBI Taxonomy" id="485447"/>
    <lineage>
        <taxon>Bacteria</taxon>
        <taxon>Pseudomonadati</taxon>
        <taxon>Pseudomonadota</taxon>
        <taxon>Gammaproteobacteria</taxon>
        <taxon>Alteromonadales</taxon>
        <taxon>Colwelliaceae</taxon>
        <taxon>Thalassomonas</taxon>
    </lineage>
</organism>
<dbReference type="PROSITE" id="PS50005">
    <property type="entry name" value="TPR"/>
    <property type="match status" value="1"/>
</dbReference>
<dbReference type="PROSITE" id="PS00108">
    <property type="entry name" value="PROTEIN_KINASE_ST"/>
    <property type="match status" value="1"/>
</dbReference>
<dbReference type="PANTHER" id="PTHR43289">
    <property type="entry name" value="MITOGEN-ACTIVATED PROTEIN KINASE KINASE KINASE 20-RELATED"/>
    <property type="match status" value="1"/>
</dbReference>
<dbReference type="InterPro" id="IPR011990">
    <property type="entry name" value="TPR-like_helical_dom_sf"/>
</dbReference>
<evidence type="ECO:0000256" key="6">
    <source>
        <dbReference type="PROSITE-ProRule" id="PRU10141"/>
    </source>
</evidence>
<dbReference type="AlphaFoldDB" id="A0AAF0C6T0"/>
<evidence type="ECO:0000256" key="4">
    <source>
        <dbReference type="ARBA" id="ARBA00022840"/>
    </source>
</evidence>
<dbReference type="InterPro" id="IPR008271">
    <property type="entry name" value="Ser/Thr_kinase_AS"/>
</dbReference>
<dbReference type="PROSITE" id="PS00107">
    <property type="entry name" value="PROTEIN_KINASE_ATP"/>
    <property type="match status" value="1"/>
</dbReference>
<accession>A0AAF0C6T0</accession>
<dbReference type="InterPro" id="IPR000719">
    <property type="entry name" value="Prot_kinase_dom"/>
</dbReference>
<dbReference type="Gene3D" id="3.30.200.20">
    <property type="entry name" value="Phosphorylase Kinase, domain 1"/>
    <property type="match status" value="1"/>
</dbReference>
<keyword evidence="9" id="KW-1185">Reference proteome</keyword>
<reference evidence="8 9" key="1">
    <citation type="journal article" date="2015" name="Genome Announc.">
        <title>Draft Genome Sequences of Marine Isolates of Thalassomonas viridans and Thalassomonas actiniarum.</title>
        <authorList>
            <person name="Olonade I."/>
            <person name="van Zyl L.J."/>
            <person name="Trindade M."/>
        </authorList>
    </citation>
    <scope>NUCLEOTIDE SEQUENCE [LARGE SCALE GENOMIC DNA]</scope>
    <source>
        <strain evidence="8 9">A5K-106</strain>
    </source>
</reference>
<dbReference type="PANTHER" id="PTHR43289:SF6">
    <property type="entry name" value="SERINE_THREONINE-PROTEIN KINASE NEKL-3"/>
    <property type="match status" value="1"/>
</dbReference>
<dbReference type="InterPro" id="IPR019734">
    <property type="entry name" value="TPR_rpt"/>
</dbReference>
<dbReference type="SMART" id="SM00028">
    <property type="entry name" value="TPR"/>
    <property type="match status" value="2"/>
</dbReference>
<evidence type="ECO:0000313" key="9">
    <source>
        <dbReference type="Proteomes" id="UP000032568"/>
    </source>
</evidence>
<dbReference type="Pfam" id="PF00069">
    <property type="entry name" value="Pkinase"/>
    <property type="match status" value="1"/>
</dbReference>
<dbReference type="InterPro" id="IPR017441">
    <property type="entry name" value="Protein_kinase_ATP_BS"/>
</dbReference>
<keyword evidence="5" id="KW-0802">TPR repeat</keyword>
<evidence type="ECO:0000256" key="2">
    <source>
        <dbReference type="ARBA" id="ARBA00022741"/>
    </source>
</evidence>